<keyword evidence="4" id="KW-1134">Transmembrane beta strand</keyword>
<feature type="signal peptide" evidence="11">
    <location>
        <begin position="1"/>
        <end position="21"/>
    </location>
</feature>
<dbReference type="GO" id="GO:0015288">
    <property type="term" value="F:porin activity"/>
    <property type="evidence" value="ECO:0007669"/>
    <property type="project" value="UniProtKB-KW"/>
</dbReference>
<gene>
    <name evidence="13" type="ORF">J9260_13130</name>
</gene>
<accession>A0A975F7W4</accession>
<evidence type="ECO:0000256" key="1">
    <source>
        <dbReference type="ARBA" id="ARBA00004571"/>
    </source>
</evidence>
<dbReference type="SUPFAM" id="SSF56935">
    <property type="entry name" value="Porins"/>
    <property type="match status" value="1"/>
</dbReference>
<evidence type="ECO:0000256" key="9">
    <source>
        <dbReference type="ARBA" id="ARBA00023136"/>
    </source>
</evidence>
<dbReference type="Proteomes" id="UP000672009">
    <property type="component" value="Chromosome"/>
</dbReference>
<evidence type="ECO:0000313" key="13">
    <source>
        <dbReference type="EMBL" id="QTR52643.1"/>
    </source>
</evidence>
<dbReference type="InterPro" id="IPR001702">
    <property type="entry name" value="Porin_Gram-ve"/>
</dbReference>
<keyword evidence="14" id="KW-1185">Reference proteome</keyword>
<evidence type="ECO:0000256" key="7">
    <source>
        <dbReference type="ARBA" id="ARBA00023065"/>
    </source>
</evidence>
<dbReference type="InterPro" id="IPR050298">
    <property type="entry name" value="Gram-neg_bact_OMP"/>
</dbReference>
<sequence length="337" mass="34187">MKKLLAIAVAAALVAPAAAMADTTLYGKLHASVGAVKTTNAGGVANANTSVNAVESHSSRFGIKGATALDNGMEATYGLEYGIDLDGEGSAGTGVSSRNTFVGLKGNFGEVRVGKHDTPAKLATAGLDNFADTYAAMENIIATDGHRVNNAVAYINKFGPVGFAAAHSTNPVGAEPGSNANTAMINYSNGPWYAALGNTSIQNVGKTTNVGLGWKAEAGHNVGLVYEVAKGATTSTAGTETVGIPGGGAKDKNVYLAGGYKMGNVTLKAGYGESKRSGAALGSNGKEKQTTVGVDYSLGKKTALYLLHNDDKNTNKTETSANATRVKATAVGLVTEF</sequence>
<evidence type="ECO:0000256" key="3">
    <source>
        <dbReference type="ARBA" id="ARBA00022448"/>
    </source>
</evidence>
<evidence type="ECO:0000259" key="12">
    <source>
        <dbReference type="Pfam" id="PF13609"/>
    </source>
</evidence>
<proteinExistence type="predicted"/>
<dbReference type="Pfam" id="PF13609">
    <property type="entry name" value="Porin_4"/>
    <property type="match status" value="1"/>
</dbReference>
<dbReference type="AlphaFoldDB" id="A0A975F7W4"/>
<evidence type="ECO:0000256" key="4">
    <source>
        <dbReference type="ARBA" id="ARBA00022452"/>
    </source>
</evidence>
<keyword evidence="7" id="KW-0406">Ion transport</keyword>
<evidence type="ECO:0000256" key="6">
    <source>
        <dbReference type="ARBA" id="ARBA00022729"/>
    </source>
</evidence>
<feature type="chain" id="PRO_5036776958" evidence="11">
    <location>
        <begin position="22"/>
        <end position="337"/>
    </location>
</feature>
<name>A0A975F7W4_9GAMM</name>
<evidence type="ECO:0000313" key="14">
    <source>
        <dbReference type="Proteomes" id="UP000672009"/>
    </source>
</evidence>
<comment type="subunit">
    <text evidence="2">Homotrimer.</text>
</comment>
<dbReference type="GO" id="GO:0046930">
    <property type="term" value="C:pore complex"/>
    <property type="evidence" value="ECO:0007669"/>
    <property type="project" value="UniProtKB-KW"/>
</dbReference>
<dbReference type="RefSeq" id="WP_210218183.1">
    <property type="nucleotide sequence ID" value="NZ_CP072793.1"/>
</dbReference>
<comment type="subcellular location">
    <subcellularLocation>
        <location evidence="1">Cell outer membrane</location>
        <topology evidence="1">Multi-pass membrane protein</topology>
    </subcellularLocation>
</comment>
<evidence type="ECO:0000256" key="10">
    <source>
        <dbReference type="ARBA" id="ARBA00023237"/>
    </source>
</evidence>
<dbReference type="InterPro" id="IPR002299">
    <property type="entry name" value="Porin_Neis"/>
</dbReference>
<protein>
    <submittedName>
        <fullName evidence="13">Porin</fullName>
    </submittedName>
</protein>
<evidence type="ECO:0000256" key="5">
    <source>
        <dbReference type="ARBA" id="ARBA00022692"/>
    </source>
</evidence>
<evidence type="ECO:0000256" key="2">
    <source>
        <dbReference type="ARBA" id="ARBA00011233"/>
    </source>
</evidence>
<keyword evidence="6 11" id="KW-0732">Signal</keyword>
<keyword evidence="10" id="KW-0998">Cell outer membrane</keyword>
<dbReference type="GO" id="GO:0034220">
    <property type="term" value="P:monoatomic ion transmembrane transport"/>
    <property type="evidence" value="ECO:0007669"/>
    <property type="project" value="InterPro"/>
</dbReference>
<dbReference type="PANTHER" id="PTHR34501:SF9">
    <property type="entry name" value="MAJOR OUTER MEMBRANE PROTEIN P.IA"/>
    <property type="match status" value="1"/>
</dbReference>
<keyword evidence="5" id="KW-0812">Transmembrane</keyword>
<dbReference type="PRINTS" id="PR00182">
    <property type="entry name" value="ECOLNEIPORIN"/>
</dbReference>
<dbReference type="KEGG" id="tun:J9260_13130"/>
<keyword evidence="3" id="KW-0813">Transport</keyword>
<dbReference type="PANTHER" id="PTHR34501">
    <property type="entry name" value="PROTEIN YDDL-RELATED"/>
    <property type="match status" value="1"/>
</dbReference>
<dbReference type="CDD" id="cd00342">
    <property type="entry name" value="gram_neg_porins"/>
    <property type="match status" value="1"/>
</dbReference>
<organism evidence="13 14">
    <name type="scientific">Thiothrix unzii</name>
    <dbReference type="NCBI Taxonomy" id="111769"/>
    <lineage>
        <taxon>Bacteria</taxon>
        <taxon>Pseudomonadati</taxon>
        <taxon>Pseudomonadota</taxon>
        <taxon>Gammaproteobacteria</taxon>
        <taxon>Thiotrichales</taxon>
        <taxon>Thiotrichaceae</taxon>
        <taxon>Thiothrix</taxon>
    </lineage>
</organism>
<dbReference type="EMBL" id="CP072793">
    <property type="protein sequence ID" value="QTR52643.1"/>
    <property type="molecule type" value="Genomic_DNA"/>
</dbReference>
<dbReference type="GO" id="GO:0009279">
    <property type="term" value="C:cell outer membrane"/>
    <property type="evidence" value="ECO:0007669"/>
    <property type="project" value="UniProtKB-SubCell"/>
</dbReference>
<dbReference type="InterPro" id="IPR023614">
    <property type="entry name" value="Porin_dom_sf"/>
</dbReference>
<evidence type="ECO:0000256" key="8">
    <source>
        <dbReference type="ARBA" id="ARBA00023114"/>
    </source>
</evidence>
<dbReference type="InterPro" id="IPR033900">
    <property type="entry name" value="Gram_neg_porin_domain"/>
</dbReference>
<keyword evidence="9" id="KW-0472">Membrane</keyword>
<dbReference type="PRINTS" id="PR00184">
    <property type="entry name" value="NEISSPPORIN"/>
</dbReference>
<keyword evidence="8" id="KW-0626">Porin</keyword>
<dbReference type="Gene3D" id="2.40.160.10">
    <property type="entry name" value="Porin"/>
    <property type="match status" value="1"/>
</dbReference>
<evidence type="ECO:0000256" key="11">
    <source>
        <dbReference type="SAM" id="SignalP"/>
    </source>
</evidence>
<feature type="domain" description="Porin" evidence="12">
    <location>
        <begin position="8"/>
        <end position="315"/>
    </location>
</feature>
<reference evidence="13" key="1">
    <citation type="submission" date="2021-04" db="EMBL/GenBank/DDBJ databases">
        <title>Genomics, taxonomy and metabolism of representatives of sulfur bacteria of the genus Thiothrix: Thiothrix fructosivorans QT, Thiothrix unzii A1T and three new species, Thiothrix subterranea sp. nov., Thiothrix litoralis sp. nov. and 'Candidatus Thiothrix anitrata' sp. nov.</title>
        <authorList>
            <person name="Ravin N.V."/>
            <person name="Smolyakov D."/>
            <person name="Rudenko T.S."/>
            <person name="Mardanov A.V."/>
            <person name="Beletsky A.V."/>
            <person name="Markov N.D."/>
            <person name="Fomenkov A.I."/>
            <person name="Roberts R.J."/>
            <person name="Karnachuk O.V."/>
            <person name="Novikov A."/>
            <person name="Grabovich M.Y."/>
        </authorList>
    </citation>
    <scope>NUCLEOTIDE SEQUENCE</scope>
    <source>
        <strain evidence="13">A1</strain>
    </source>
</reference>